<organism evidence="3 4">
    <name type="scientific">Bacteroides luti</name>
    <dbReference type="NCBI Taxonomy" id="1297750"/>
    <lineage>
        <taxon>Bacteria</taxon>
        <taxon>Pseudomonadati</taxon>
        <taxon>Bacteroidota</taxon>
        <taxon>Bacteroidia</taxon>
        <taxon>Bacteroidales</taxon>
        <taxon>Bacteroidaceae</taxon>
        <taxon>Bacteroides</taxon>
    </lineage>
</organism>
<dbReference type="SUPFAM" id="SSF63411">
    <property type="entry name" value="LuxS/MPP-like metallohydrolase"/>
    <property type="match status" value="2"/>
</dbReference>
<dbReference type="AlphaFoldDB" id="A0A1M4TC12"/>
<feature type="domain" description="Peptidase M16 N-terminal" evidence="1">
    <location>
        <begin position="39"/>
        <end position="137"/>
    </location>
</feature>
<reference evidence="3 4" key="1">
    <citation type="submission" date="2016-11" db="EMBL/GenBank/DDBJ databases">
        <authorList>
            <person name="Jaros S."/>
            <person name="Januszkiewicz K."/>
            <person name="Wedrychowicz H."/>
        </authorList>
    </citation>
    <scope>NUCLEOTIDE SEQUENCE [LARGE SCALE GENOMIC DNA]</scope>
    <source>
        <strain evidence="3 4">DSM 26991</strain>
    </source>
</reference>
<proteinExistence type="predicted"/>
<dbReference type="PANTHER" id="PTHR11851">
    <property type="entry name" value="METALLOPROTEASE"/>
    <property type="match status" value="1"/>
</dbReference>
<evidence type="ECO:0000259" key="1">
    <source>
        <dbReference type="Pfam" id="PF00675"/>
    </source>
</evidence>
<dbReference type="Pfam" id="PF05193">
    <property type="entry name" value="Peptidase_M16_C"/>
    <property type="match status" value="1"/>
</dbReference>
<dbReference type="Proteomes" id="UP000184509">
    <property type="component" value="Unassembled WGS sequence"/>
</dbReference>
<evidence type="ECO:0000313" key="4">
    <source>
        <dbReference type="Proteomes" id="UP000184509"/>
    </source>
</evidence>
<keyword evidence="4" id="KW-1185">Reference proteome</keyword>
<dbReference type="GO" id="GO:0046872">
    <property type="term" value="F:metal ion binding"/>
    <property type="evidence" value="ECO:0007669"/>
    <property type="project" value="InterPro"/>
</dbReference>
<feature type="domain" description="Peptidase M16 C-terminal" evidence="2">
    <location>
        <begin position="181"/>
        <end position="358"/>
    </location>
</feature>
<dbReference type="RefSeq" id="WP_073398760.1">
    <property type="nucleotide sequence ID" value="NZ_FQTV01000001.1"/>
</dbReference>
<accession>A0A1M4TC12</accession>
<dbReference type="InterPro" id="IPR011249">
    <property type="entry name" value="Metalloenz_LuxS/M16"/>
</dbReference>
<dbReference type="Pfam" id="PF00675">
    <property type="entry name" value="Peptidase_M16"/>
    <property type="match status" value="1"/>
</dbReference>
<dbReference type="InterPro" id="IPR050361">
    <property type="entry name" value="MPP/UQCRC_Complex"/>
</dbReference>
<dbReference type="EMBL" id="FQTV01000001">
    <property type="protein sequence ID" value="SHE41993.1"/>
    <property type="molecule type" value="Genomic_DNA"/>
</dbReference>
<gene>
    <name evidence="3" type="ORF">SAMN05444405_101332</name>
</gene>
<sequence>MLNRKIQPEIKAIEQISIAVPQRKTMSNGIPLNVIEAGNQDVVRVDILIGAGKWHQTQLLQTLFTNRMLREGTKRFTSAEIAEKLDYYGAWLELSTSMEYSYITLYSLNKYFANTLEIVESIVKEPVFPEKELSTVVETNKHQFLINSTKVEYLAQKSFASSIFGEEHPCGRFAIEADYDKVTSDCLKEFYYQYYHSGNCSIYISGKVTDEILNLLENSFGKESWGKIENKVLTLPAEIKTTSLKRVFTEQDSAMQSSIKMGKVMIQRTHPDYYKMRVLITIFGGYFGSRLMSNIREDKGYTYGISSGIASYPDAGVFVVSTEAANEYAEDIIKEVYNEMKTLQTELVPASELEMVRNYMLGEMCRSYEGPFSLSDAWMFIQTSHLSDSYFEESLKAVQNVTAEELRSLAQRYFNQENMIEVVSGKKL</sequence>
<dbReference type="Gene3D" id="3.30.830.10">
    <property type="entry name" value="Metalloenzyme, LuxS/M16 peptidase-like"/>
    <property type="match status" value="2"/>
</dbReference>
<dbReference type="STRING" id="1297750.SAMN05444405_101332"/>
<name>A0A1M4TC12_9BACE</name>
<protein>
    <submittedName>
        <fullName evidence="3">Predicted Zn-dependent peptidase</fullName>
    </submittedName>
</protein>
<dbReference type="InterPro" id="IPR007863">
    <property type="entry name" value="Peptidase_M16_C"/>
</dbReference>
<evidence type="ECO:0000259" key="2">
    <source>
        <dbReference type="Pfam" id="PF05193"/>
    </source>
</evidence>
<dbReference type="PANTHER" id="PTHR11851:SF224">
    <property type="entry name" value="PROCESSING PROTEASE"/>
    <property type="match status" value="1"/>
</dbReference>
<dbReference type="InterPro" id="IPR011765">
    <property type="entry name" value="Pept_M16_N"/>
</dbReference>
<evidence type="ECO:0000313" key="3">
    <source>
        <dbReference type="EMBL" id="SHE41993.1"/>
    </source>
</evidence>